<dbReference type="Proteomes" id="UP000299102">
    <property type="component" value="Unassembled WGS sequence"/>
</dbReference>
<gene>
    <name evidence="2" type="ORF">EVAR_56296_1</name>
</gene>
<dbReference type="EMBL" id="BGZK01001533">
    <property type="protein sequence ID" value="GBP81826.1"/>
    <property type="molecule type" value="Genomic_DNA"/>
</dbReference>
<feature type="compositionally biased region" description="Low complexity" evidence="1">
    <location>
        <begin position="1"/>
        <end position="13"/>
    </location>
</feature>
<protein>
    <submittedName>
        <fullName evidence="2">Uncharacterized protein</fullName>
    </submittedName>
</protein>
<evidence type="ECO:0000313" key="3">
    <source>
        <dbReference type="Proteomes" id="UP000299102"/>
    </source>
</evidence>
<evidence type="ECO:0000313" key="2">
    <source>
        <dbReference type="EMBL" id="GBP81826.1"/>
    </source>
</evidence>
<dbReference type="AlphaFoldDB" id="A0A4C1YZS0"/>
<accession>A0A4C1YZS0</accession>
<proteinExistence type="predicted"/>
<organism evidence="2 3">
    <name type="scientific">Eumeta variegata</name>
    <name type="common">Bagworm moth</name>
    <name type="synonym">Eumeta japonica</name>
    <dbReference type="NCBI Taxonomy" id="151549"/>
    <lineage>
        <taxon>Eukaryota</taxon>
        <taxon>Metazoa</taxon>
        <taxon>Ecdysozoa</taxon>
        <taxon>Arthropoda</taxon>
        <taxon>Hexapoda</taxon>
        <taxon>Insecta</taxon>
        <taxon>Pterygota</taxon>
        <taxon>Neoptera</taxon>
        <taxon>Endopterygota</taxon>
        <taxon>Lepidoptera</taxon>
        <taxon>Glossata</taxon>
        <taxon>Ditrysia</taxon>
        <taxon>Tineoidea</taxon>
        <taxon>Psychidae</taxon>
        <taxon>Oiketicinae</taxon>
        <taxon>Eumeta</taxon>
    </lineage>
</organism>
<feature type="region of interest" description="Disordered" evidence="1">
    <location>
        <begin position="1"/>
        <end position="20"/>
    </location>
</feature>
<evidence type="ECO:0000256" key="1">
    <source>
        <dbReference type="SAM" id="MobiDB-lite"/>
    </source>
</evidence>
<name>A0A4C1YZS0_EUMVA</name>
<keyword evidence="3" id="KW-1185">Reference proteome</keyword>
<sequence length="83" mass="9011">MLTIRGAAPPAAGRRARDGPGSCYCSRYRRITVAKDLVDVAAEAALVHEPALMPRPALVQRRSSAAPRQFLQFPTIFICIDAC</sequence>
<reference evidence="2 3" key="1">
    <citation type="journal article" date="2019" name="Commun. Biol.">
        <title>The bagworm genome reveals a unique fibroin gene that provides high tensile strength.</title>
        <authorList>
            <person name="Kono N."/>
            <person name="Nakamura H."/>
            <person name="Ohtoshi R."/>
            <person name="Tomita M."/>
            <person name="Numata K."/>
            <person name="Arakawa K."/>
        </authorList>
    </citation>
    <scope>NUCLEOTIDE SEQUENCE [LARGE SCALE GENOMIC DNA]</scope>
</reference>
<comment type="caution">
    <text evidence="2">The sequence shown here is derived from an EMBL/GenBank/DDBJ whole genome shotgun (WGS) entry which is preliminary data.</text>
</comment>